<dbReference type="GO" id="GO:0045329">
    <property type="term" value="P:carnitine biosynthetic process"/>
    <property type="evidence" value="ECO:0007669"/>
    <property type="project" value="UniProtKB-KW"/>
</dbReference>
<protein>
    <recommendedName>
        <fullName evidence="5">TauD/TfdA-like domain-containing protein</fullName>
    </recommendedName>
</protein>
<reference evidence="6" key="1">
    <citation type="submission" date="2021-01" db="EMBL/GenBank/DDBJ databases">
        <authorList>
            <person name="Corre E."/>
            <person name="Pelletier E."/>
            <person name="Niang G."/>
            <person name="Scheremetjew M."/>
            <person name="Finn R."/>
            <person name="Kale V."/>
            <person name="Holt S."/>
            <person name="Cochrane G."/>
            <person name="Meng A."/>
            <person name="Brown T."/>
            <person name="Cohen L."/>
        </authorList>
    </citation>
    <scope>NUCLEOTIDE SEQUENCE</scope>
    <source>
        <strain evidence="6">CCMP645</strain>
    </source>
</reference>
<proteinExistence type="predicted"/>
<sequence>MTLDGARHQPSEPLAGATRLADGYAVAALLRSEAPAAFEFFCRAPLPFQHVAGDVHVSATRPVFTLDRVSGDVVEFCYNETDRAPLDTLSFDDVAAFYEHEGALRRAIGRLERSVRLQPSEAIVVDNRRVMHGRFGFSGKRHLIGCYLTADDWRSRLRVLRRRAAGE</sequence>
<dbReference type="InterPro" id="IPR050411">
    <property type="entry name" value="AlphaKG_dependent_hydroxylases"/>
</dbReference>
<dbReference type="SUPFAM" id="SSF51197">
    <property type="entry name" value="Clavaminate synthase-like"/>
    <property type="match status" value="1"/>
</dbReference>
<gene>
    <name evidence="6" type="ORF">PCAR00345_LOCUS7795</name>
</gene>
<comment type="pathway">
    <text evidence="2">Amine and polyamine biosynthesis; carnitine biosynthesis.</text>
</comment>
<accession>A0A7S4B5T1</accession>
<keyword evidence="3" id="KW-0124">Carnitine biosynthesis</keyword>
<dbReference type="EMBL" id="HBIZ01012907">
    <property type="protein sequence ID" value="CAE0755208.1"/>
    <property type="molecule type" value="Transcribed_RNA"/>
</dbReference>
<dbReference type="Gene3D" id="3.60.130.10">
    <property type="entry name" value="Clavaminate synthase-like"/>
    <property type="match status" value="1"/>
</dbReference>
<keyword evidence="4" id="KW-0560">Oxidoreductase</keyword>
<dbReference type="PANTHER" id="PTHR10696:SF51">
    <property type="entry name" value="TRIMETHYLLYSINE DIOXYGENASE, MITOCHONDRIAL"/>
    <property type="match status" value="1"/>
</dbReference>
<evidence type="ECO:0000256" key="3">
    <source>
        <dbReference type="ARBA" id="ARBA00022873"/>
    </source>
</evidence>
<evidence type="ECO:0000256" key="1">
    <source>
        <dbReference type="ARBA" id="ARBA00001961"/>
    </source>
</evidence>
<dbReference type="AlphaFoldDB" id="A0A7S4B5T1"/>
<organism evidence="6">
    <name type="scientific">Chrysotila carterae</name>
    <name type="common">Marine alga</name>
    <name type="synonym">Syracosphaera carterae</name>
    <dbReference type="NCBI Taxonomy" id="13221"/>
    <lineage>
        <taxon>Eukaryota</taxon>
        <taxon>Haptista</taxon>
        <taxon>Haptophyta</taxon>
        <taxon>Prymnesiophyceae</taxon>
        <taxon>Isochrysidales</taxon>
        <taxon>Isochrysidaceae</taxon>
        <taxon>Chrysotila</taxon>
    </lineage>
</organism>
<evidence type="ECO:0000313" key="6">
    <source>
        <dbReference type="EMBL" id="CAE0755208.1"/>
    </source>
</evidence>
<comment type="cofactor">
    <cofactor evidence="1">
        <name>L-ascorbate</name>
        <dbReference type="ChEBI" id="CHEBI:38290"/>
    </cofactor>
</comment>
<dbReference type="InterPro" id="IPR003819">
    <property type="entry name" value="TauD/TfdA-like"/>
</dbReference>
<name>A0A7S4B5T1_CHRCT</name>
<evidence type="ECO:0000259" key="5">
    <source>
        <dbReference type="Pfam" id="PF02668"/>
    </source>
</evidence>
<dbReference type="PANTHER" id="PTHR10696">
    <property type="entry name" value="GAMMA-BUTYROBETAINE HYDROXYLASE-RELATED"/>
    <property type="match status" value="1"/>
</dbReference>
<dbReference type="GO" id="GO:0016491">
    <property type="term" value="F:oxidoreductase activity"/>
    <property type="evidence" value="ECO:0007669"/>
    <property type="project" value="UniProtKB-KW"/>
</dbReference>
<evidence type="ECO:0000256" key="4">
    <source>
        <dbReference type="ARBA" id="ARBA00023002"/>
    </source>
</evidence>
<feature type="domain" description="TauD/TfdA-like" evidence="5">
    <location>
        <begin position="14"/>
        <end position="147"/>
    </location>
</feature>
<dbReference type="InterPro" id="IPR042098">
    <property type="entry name" value="TauD-like_sf"/>
</dbReference>
<dbReference type="Pfam" id="PF02668">
    <property type="entry name" value="TauD"/>
    <property type="match status" value="1"/>
</dbReference>
<evidence type="ECO:0000256" key="2">
    <source>
        <dbReference type="ARBA" id="ARBA00005022"/>
    </source>
</evidence>
<dbReference type="GO" id="GO:0005739">
    <property type="term" value="C:mitochondrion"/>
    <property type="evidence" value="ECO:0007669"/>
    <property type="project" value="TreeGrafter"/>
</dbReference>